<evidence type="ECO:0000259" key="1">
    <source>
        <dbReference type="Pfam" id="PF02557"/>
    </source>
</evidence>
<keyword evidence="3" id="KW-0645">Protease</keyword>
<name>A0A7X0W3R3_LISWE</name>
<protein>
    <submittedName>
        <fullName evidence="3">D-alanyl-D-alanine carboxypeptidase family protein</fullName>
    </submittedName>
</protein>
<dbReference type="InterPro" id="IPR058193">
    <property type="entry name" value="VanY/YodJ_core_dom"/>
</dbReference>
<evidence type="ECO:0000313" key="4">
    <source>
        <dbReference type="Proteomes" id="UP000522007"/>
    </source>
</evidence>
<dbReference type="EMBL" id="JAAROP010000001">
    <property type="protein sequence ID" value="MBC1321613.1"/>
    <property type="molecule type" value="Genomic_DNA"/>
</dbReference>
<dbReference type="InterPro" id="IPR009045">
    <property type="entry name" value="Zn_M74/Hedgehog-like"/>
</dbReference>
<dbReference type="Gene3D" id="3.30.1380.10">
    <property type="match status" value="1"/>
</dbReference>
<dbReference type="PANTHER" id="PTHR34385:SF1">
    <property type="entry name" value="PEPTIDOGLYCAN L-ALANYL-D-GLUTAMATE ENDOPEPTIDASE CWLK"/>
    <property type="match status" value="1"/>
</dbReference>
<dbReference type="RefSeq" id="WP_185305152.1">
    <property type="nucleotide sequence ID" value="NZ_CP151430.1"/>
</dbReference>
<dbReference type="CDD" id="cd14852">
    <property type="entry name" value="LD-carboxypeptidase"/>
    <property type="match status" value="1"/>
</dbReference>
<dbReference type="Pfam" id="PF02557">
    <property type="entry name" value="VanY"/>
    <property type="match status" value="1"/>
</dbReference>
<dbReference type="AlphaFoldDB" id="A0A7X0W3R3"/>
<dbReference type="InterPro" id="IPR052179">
    <property type="entry name" value="DD-CPase-like"/>
</dbReference>
<evidence type="ECO:0000313" key="2">
    <source>
        <dbReference type="EMBL" id="MBC1321613.1"/>
    </source>
</evidence>
<gene>
    <name evidence="2" type="ORF">HB853_01530</name>
    <name evidence="3" type="ORF">HB853_02215</name>
</gene>
<keyword evidence="3" id="KW-0378">Hydrolase</keyword>
<evidence type="ECO:0000313" key="3">
    <source>
        <dbReference type="EMBL" id="MBC1321750.1"/>
    </source>
</evidence>
<comment type="caution">
    <text evidence="3">The sequence shown here is derived from an EMBL/GenBank/DDBJ whole genome shotgun (WGS) entry which is preliminary data.</text>
</comment>
<dbReference type="GO" id="GO:0006508">
    <property type="term" value="P:proteolysis"/>
    <property type="evidence" value="ECO:0007669"/>
    <property type="project" value="InterPro"/>
</dbReference>
<dbReference type="Proteomes" id="UP000522007">
    <property type="component" value="Unassembled WGS sequence"/>
</dbReference>
<reference evidence="3 4" key="1">
    <citation type="submission" date="2020-03" db="EMBL/GenBank/DDBJ databases">
        <title>Soil Listeria distribution.</title>
        <authorList>
            <person name="Liao J."/>
            <person name="Wiedmann M."/>
        </authorList>
    </citation>
    <scope>NUCLEOTIDE SEQUENCE [LARGE SCALE GENOMIC DNA]</scope>
    <source>
        <strain evidence="3 4">FSL L7-1829</strain>
    </source>
</reference>
<accession>A0A7X0W3R3</accession>
<dbReference type="PANTHER" id="PTHR34385">
    <property type="entry name" value="D-ALANYL-D-ALANINE CARBOXYPEPTIDASE"/>
    <property type="match status" value="1"/>
</dbReference>
<dbReference type="SUPFAM" id="SSF55166">
    <property type="entry name" value="Hedgehog/DD-peptidase"/>
    <property type="match status" value="1"/>
</dbReference>
<keyword evidence="3" id="KW-0121">Carboxypeptidase</keyword>
<dbReference type="GO" id="GO:0004180">
    <property type="term" value="F:carboxypeptidase activity"/>
    <property type="evidence" value="ECO:0007669"/>
    <property type="project" value="UniProtKB-KW"/>
</dbReference>
<organism evidence="3 4">
    <name type="scientific">Listeria welshimeri</name>
    <dbReference type="NCBI Taxonomy" id="1643"/>
    <lineage>
        <taxon>Bacteria</taxon>
        <taxon>Bacillati</taxon>
        <taxon>Bacillota</taxon>
        <taxon>Bacilli</taxon>
        <taxon>Bacillales</taxon>
        <taxon>Listeriaceae</taxon>
        <taxon>Listeria</taxon>
    </lineage>
</organism>
<dbReference type="InterPro" id="IPR003709">
    <property type="entry name" value="VanY-like_core_dom"/>
</dbReference>
<dbReference type="EMBL" id="JAAROP010000001">
    <property type="protein sequence ID" value="MBC1321750.1"/>
    <property type="molecule type" value="Genomic_DNA"/>
</dbReference>
<proteinExistence type="predicted"/>
<sequence>MSSLLSIALAVSISCVHTVEDQYFGGQNAEPVAEIEKKASTSCEKLPLAELEKDPLYPYIDKQNKLVERNGIQYIENEDNILVLANKDYSLQPSYTPPDLVRPNVTFSFGDEKVEKAQLRKEAGTALEEMFTAASKDGHKLFAVSGYRSYKRQQEVFQAEVNSKGDEKAREAVAYPGTSEHQTGLAMDISSESQSYELTEAFGNTPEGKWVQENAHNYGFILRYMKGREAITKYQYESWHYRYVGKDAATIIYKNNWTLEEFFEHVEALQKKVDAAKQ</sequence>
<feature type="domain" description="D-alanyl-D-alanine carboxypeptidase-like core" evidence="1">
    <location>
        <begin position="117"/>
        <end position="246"/>
    </location>
</feature>